<accession>A0A9E7N7J9</accession>
<proteinExistence type="predicted"/>
<protein>
    <submittedName>
        <fullName evidence="1">Uncharacterized protein</fullName>
    </submittedName>
</protein>
<keyword evidence="2" id="KW-1185">Reference proteome</keyword>
<name>A0A9E7N7J9_9CAUD</name>
<reference evidence="1" key="1">
    <citation type="submission" date="2022-05" db="EMBL/GenBank/DDBJ databases">
        <authorList>
            <person name="Friedrich I."/>
            <person name="Poehlein A."/>
            <person name="Schneider D."/>
            <person name="Hertel R."/>
            <person name="Daniel R."/>
        </authorList>
    </citation>
    <scope>NUCLEOTIDE SEQUENCE</scope>
</reference>
<sequence length="46" mass="5356">MVAWLHRLMDRLCPSFDWLDGLFQHDLPIIDADLRIFTGKKPDGDS</sequence>
<evidence type="ECO:0000313" key="2">
    <source>
        <dbReference type="Proteomes" id="UP001057427"/>
    </source>
</evidence>
<gene>
    <name evidence="1" type="ORF">BAJUN_02040</name>
</gene>
<dbReference type="EMBL" id="ON529858">
    <property type="protein sequence ID" value="UTC29834.1"/>
    <property type="molecule type" value="Genomic_DNA"/>
</dbReference>
<dbReference type="Proteomes" id="UP001057427">
    <property type="component" value="Segment"/>
</dbReference>
<evidence type="ECO:0000313" key="1">
    <source>
        <dbReference type="EMBL" id="UTC29834.1"/>
    </source>
</evidence>
<organism evidence="1 2">
    <name type="scientific">Brevundimonas phage vB_BgoS-Bajun</name>
    <dbReference type="NCBI Taxonomy" id="2948594"/>
    <lineage>
        <taxon>Viruses</taxon>
        <taxon>Duplodnaviria</taxon>
        <taxon>Heunggongvirae</taxon>
        <taxon>Uroviricota</taxon>
        <taxon>Caudoviricetes</taxon>
        <taxon>Dolichocephalovirinae</taxon>
    </lineage>
</organism>